<feature type="domain" description="TonB-dependent receptor plug" evidence="14">
    <location>
        <begin position="125"/>
        <end position="231"/>
    </location>
</feature>
<dbReference type="Gene3D" id="2.170.130.10">
    <property type="entry name" value="TonB-dependent receptor, plug domain"/>
    <property type="match status" value="1"/>
</dbReference>
<evidence type="ECO:0000256" key="4">
    <source>
        <dbReference type="ARBA" id="ARBA00022692"/>
    </source>
</evidence>
<evidence type="ECO:0000256" key="2">
    <source>
        <dbReference type="ARBA" id="ARBA00022448"/>
    </source>
</evidence>
<evidence type="ECO:0000256" key="8">
    <source>
        <dbReference type="ARBA" id="ARBA00023170"/>
    </source>
</evidence>
<dbReference type="Pfam" id="PF00593">
    <property type="entry name" value="TonB_dep_Rec_b-barrel"/>
    <property type="match status" value="1"/>
</dbReference>
<dbReference type="AlphaFoldDB" id="A0A1H8SYZ3"/>
<name>A0A1H8SYZ3_9SPHI</name>
<dbReference type="InterPro" id="IPR036942">
    <property type="entry name" value="Beta-barrel_TonB_sf"/>
</dbReference>
<dbReference type="InterPro" id="IPR008969">
    <property type="entry name" value="CarboxyPept-like_regulatory"/>
</dbReference>
<comment type="similarity">
    <text evidence="10 11">Belongs to the TonB-dependent receptor family.</text>
</comment>
<dbReference type="GO" id="GO:0009279">
    <property type="term" value="C:cell outer membrane"/>
    <property type="evidence" value="ECO:0007669"/>
    <property type="project" value="UniProtKB-SubCell"/>
</dbReference>
<dbReference type="InterPro" id="IPR012910">
    <property type="entry name" value="Plug_dom"/>
</dbReference>
<keyword evidence="8 15" id="KW-0675">Receptor</keyword>
<dbReference type="PANTHER" id="PTHR30069:SF29">
    <property type="entry name" value="HEMOGLOBIN AND HEMOGLOBIN-HAPTOGLOBIN-BINDING PROTEIN 1-RELATED"/>
    <property type="match status" value="1"/>
</dbReference>
<evidence type="ECO:0000256" key="3">
    <source>
        <dbReference type="ARBA" id="ARBA00022452"/>
    </source>
</evidence>
<evidence type="ECO:0000256" key="6">
    <source>
        <dbReference type="ARBA" id="ARBA00023077"/>
    </source>
</evidence>
<keyword evidence="9 10" id="KW-0998">Cell outer membrane</keyword>
<dbReference type="GO" id="GO:0044718">
    <property type="term" value="P:siderophore transmembrane transport"/>
    <property type="evidence" value="ECO:0007669"/>
    <property type="project" value="TreeGrafter"/>
</dbReference>
<dbReference type="STRING" id="551995.SAMN05192574_1145"/>
<keyword evidence="5 12" id="KW-0732">Signal</keyword>
<protein>
    <submittedName>
        <fullName evidence="15">Outer membrane receptor for ferrienterochelin and colicins</fullName>
    </submittedName>
</protein>
<reference evidence="16" key="1">
    <citation type="submission" date="2016-10" db="EMBL/GenBank/DDBJ databases">
        <authorList>
            <person name="Varghese N."/>
            <person name="Submissions S."/>
        </authorList>
    </citation>
    <scope>NUCLEOTIDE SEQUENCE [LARGE SCALE GENOMIC DNA]</scope>
    <source>
        <strain evidence="16">Gh-48</strain>
    </source>
</reference>
<feature type="chain" id="PRO_5011709174" evidence="12">
    <location>
        <begin position="20"/>
        <end position="784"/>
    </location>
</feature>
<keyword evidence="6 11" id="KW-0798">TonB box</keyword>
<sequence length="784" mass="87119">MFKLYLMLYLSCFCLIAAAQSPYKISGQVLNEQGEPVNASSILIKENLRGTQTDTMGRFVIDKLKPREYTLIISALGYEKHFQCVDIRRQSVSNIRIHLKISAQNLKEVNVLGKQESHDNLIDLTRTPMPSTVITRKQIEMMGSRRLDEVLKEQTGLAIVNDIGSGARTVGLQLQGFDSGYTMIMIDGQPMTGRNSGNFDLSRITVANIERIEIIKGASSCLFGSEALAGVVNIVTRQNISQSQGLASLRYGSFNTLDATLEGETPFAKGKGSGYISGNYYRTDGFNANPYLSEGKTAPPYDSYTIQGRGRYTLSTMNALNITGRYAVRNSVNQTAYSTVPSRDMLVEKDLNASAILNTNFNNGLRLKTQYYLTRYATDQNITNLANSQVIPTNNFVQYLHRGELQASQTYWGSMVLTGGTGIQYETMNNNLYSGIKSQSTAFVYAQADWKLSDELGLTGGVRGEHHSRYGSSLNPSFGVKYQPVKPLTLKAAIATGFKTPDFRQLYLNFTNLAGGGYTVLGTDVFTAELQKLQDAGQIATVFANAAKVSTLKPERSVAYSAGFTLQITSAIKADVNGFYNDVRNFINTDQVASKKGGQQIFSYFNIDRAFLTGADVGLNFRVTKGFNISAGYQLLYAKDRGVIDSIKAGKGNYAQVYDPNTGQTRRSKVSDYFGLNNRSRHMANIKFTYEYEPKGITGTFRVNYRGKYGFQEANLANQFLDPYDTYVSSFFLFNASVQKKLMNNHFSIQLTADNILNYRDQLMPAQSGRTIMLGLNYRFFKQQ</sequence>
<keyword evidence="4 10" id="KW-0812">Transmembrane</keyword>
<dbReference type="SUPFAM" id="SSF49464">
    <property type="entry name" value="Carboxypeptidase regulatory domain-like"/>
    <property type="match status" value="1"/>
</dbReference>
<dbReference type="Gene3D" id="2.60.40.1120">
    <property type="entry name" value="Carboxypeptidase-like, regulatory domain"/>
    <property type="match status" value="1"/>
</dbReference>
<proteinExistence type="inferred from homology"/>
<feature type="signal peptide" evidence="12">
    <location>
        <begin position="1"/>
        <end position="19"/>
    </location>
</feature>
<evidence type="ECO:0000256" key="7">
    <source>
        <dbReference type="ARBA" id="ARBA00023136"/>
    </source>
</evidence>
<dbReference type="PROSITE" id="PS52016">
    <property type="entry name" value="TONB_DEPENDENT_REC_3"/>
    <property type="match status" value="1"/>
</dbReference>
<keyword evidence="2 10" id="KW-0813">Transport</keyword>
<keyword evidence="3 10" id="KW-1134">Transmembrane beta strand</keyword>
<keyword evidence="7 10" id="KW-0472">Membrane</keyword>
<evidence type="ECO:0000256" key="12">
    <source>
        <dbReference type="SAM" id="SignalP"/>
    </source>
</evidence>
<dbReference type="GO" id="GO:0015344">
    <property type="term" value="F:siderophore uptake transmembrane transporter activity"/>
    <property type="evidence" value="ECO:0007669"/>
    <property type="project" value="TreeGrafter"/>
</dbReference>
<organism evidence="15 16">
    <name type="scientific">Mucilaginibacter gossypiicola</name>
    <dbReference type="NCBI Taxonomy" id="551995"/>
    <lineage>
        <taxon>Bacteria</taxon>
        <taxon>Pseudomonadati</taxon>
        <taxon>Bacteroidota</taxon>
        <taxon>Sphingobacteriia</taxon>
        <taxon>Sphingobacteriales</taxon>
        <taxon>Sphingobacteriaceae</taxon>
        <taxon>Mucilaginibacter</taxon>
    </lineage>
</organism>
<evidence type="ECO:0000256" key="10">
    <source>
        <dbReference type="PROSITE-ProRule" id="PRU01360"/>
    </source>
</evidence>
<evidence type="ECO:0000259" key="14">
    <source>
        <dbReference type="Pfam" id="PF07715"/>
    </source>
</evidence>
<gene>
    <name evidence="15" type="ORF">SAMN05192574_1145</name>
</gene>
<dbReference type="Proteomes" id="UP000198942">
    <property type="component" value="Unassembled WGS sequence"/>
</dbReference>
<dbReference type="Gene3D" id="2.40.170.20">
    <property type="entry name" value="TonB-dependent receptor, beta-barrel domain"/>
    <property type="match status" value="1"/>
</dbReference>
<evidence type="ECO:0000256" key="1">
    <source>
        <dbReference type="ARBA" id="ARBA00004571"/>
    </source>
</evidence>
<dbReference type="OrthoDB" id="9764669at2"/>
<evidence type="ECO:0000256" key="9">
    <source>
        <dbReference type="ARBA" id="ARBA00023237"/>
    </source>
</evidence>
<keyword evidence="16" id="KW-1185">Reference proteome</keyword>
<evidence type="ECO:0000259" key="13">
    <source>
        <dbReference type="Pfam" id="PF00593"/>
    </source>
</evidence>
<dbReference type="InterPro" id="IPR039426">
    <property type="entry name" value="TonB-dep_rcpt-like"/>
</dbReference>
<feature type="domain" description="TonB-dependent receptor-like beta-barrel" evidence="13">
    <location>
        <begin position="279"/>
        <end position="756"/>
    </location>
</feature>
<evidence type="ECO:0000313" key="16">
    <source>
        <dbReference type="Proteomes" id="UP000198942"/>
    </source>
</evidence>
<evidence type="ECO:0000256" key="5">
    <source>
        <dbReference type="ARBA" id="ARBA00022729"/>
    </source>
</evidence>
<dbReference type="CDD" id="cd01347">
    <property type="entry name" value="ligand_gated_channel"/>
    <property type="match status" value="1"/>
</dbReference>
<comment type="subcellular location">
    <subcellularLocation>
        <location evidence="1 10">Cell outer membrane</location>
        <topology evidence="1 10">Multi-pass membrane protein</topology>
    </subcellularLocation>
</comment>
<evidence type="ECO:0000313" key="15">
    <source>
        <dbReference type="EMBL" id="SEO83423.1"/>
    </source>
</evidence>
<dbReference type="SUPFAM" id="SSF56935">
    <property type="entry name" value="Porins"/>
    <property type="match status" value="1"/>
</dbReference>
<dbReference type="InterPro" id="IPR037066">
    <property type="entry name" value="Plug_dom_sf"/>
</dbReference>
<dbReference type="InterPro" id="IPR000531">
    <property type="entry name" value="Beta-barrel_TonB"/>
</dbReference>
<evidence type="ECO:0000256" key="11">
    <source>
        <dbReference type="RuleBase" id="RU003357"/>
    </source>
</evidence>
<accession>A0A1H8SYZ3</accession>
<dbReference type="PANTHER" id="PTHR30069">
    <property type="entry name" value="TONB-DEPENDENT OUTER MEMBRANE RECEPTOR"/>
    <property type="match status" value="1"/>
</dbReference>
<dbReference type="RefSeq" id="WP_091219393.1">
    <property type="nucleotide sequence ID" value="NZ_FOCL01000014.1"/>
</dbReference>
<dbReference type="EMBL" id="FOCL01000014">
    <property type="protein sequence ID" value="SEO83423.1"/>
    <property type="molecule type" value="Genomic_DNA"/>
</dbReference>
<dbReference type="Pfam" id="PF07715">
    <property type="entry name" value="Plug"/>
    <property type="match status" value="1"/>
</dbReference>
<dbReference type="Pfam" id="PF13715">
    <property type="entry name" value="CarbopepD_reg_2"/>
    <property type="match status" value="1"/>
</dbReference>